<dbReference type="InterPro" id="IPR009506">
    <property type="entry name" value="YjiS-like"/>
</dbReference>
<evidence type="ECO:0000313" key="3">
    <source>
        <dbReference type="Proteomes" id="UP000049983"/>
    </source>
</evidence>
<dbReference type="Pfam" id="PF06568">
    <property type="entry name" value="YjiS-like"/>
    <property type="match status" value="1"/>
</dbReference>
<dbReference type="AlphaFoldDB" id="A0A0M6ZT86"/>
<evidence type="ECO:0000313" key="2">
    <source>
        <dbReference type="EMBL" id="CTQ64643.1"/>
    </source>
</evidence>
<dbReference type="GeneID" id="97667930"/>
<protein>
    <recommendedName>
        <fullName evidence="1">YjiS-like domain-containing protein</fullName>
    </recommendedName>
</protein>
<evidence type="ECO:0000259" key="1">
    <source>
        <dbReference type="Pfam" id="PF06568"/>
    </source>
</evidence>
<dbReference type="RefSeq" id="WP_055404288.1">
    <property type="nucleotide sequence ID" value="NZ_CXWA01000003.1"/>
</dbReference>
<keyword evidence="3" id="KW-1185">Reference proteome</keyword>
<dbReference type="Proteomes" id="UP000049983">
    <property type="component" value="Unassembled WGS sequence"/>
</dbReference>
<gene>
    <name evidence="2" type="ORF">LA5096_00471</name>
</gene>
<sequence>MNSMVTIRVSEFPVQRRRRRFGRIVWNKLVSWAQLYRTRRQLLELTDRELDDLNLTLEAARREGCRPFWDSSR</sequence>
<proteinExistence type="predicted"/>
<organism evidence="2 3">
    <name type="scientific">Roseibium album</name>
    <dbReference type="NCBI Taxonomy" id="311410"/>
    <lineage>
        <taxon>Bacteria</taxon>
        <taxon>Pseudomonadati</taxon>
        <taxon>Pseudomonadota</taxon>
        <taxon>Alphaproteobacteria</taxon>
        <taxon>Hyphomicrobiales</taxon>
        <taxon>Stappiaceae</taxon>
        <taxon>Roseibium</taxon>
    </lineage>
</organism>
<feature type="domain" description="YjiS-like" evidence="1">
    <location>
        <begin position="25"/>
        <end position="56"/>
    </location>
</feature>
<dbReference type="EMBL" id="CXWC01000001">
    <property type="protein sequence ID" value="CTQ64643.1"/>
    <property type="molecule type" value="Genomic_DNA"/>
</dbReference>
<reference evidence="3" key="1">
    <citation type="submission" date="2015-07" db="EMBL/GenBank/DDBJ databases">
        <authorList>
            <person name="Rodrigo-Torres Lidia"/>
            <person name="Arahal R.David."/>
        </authorList>
    </citation>
    <scope>NUCLEOTIDE SEQUENCE [LARGE SCALE GENOMIC DNA]</scope>
    <source>
        <strain evidence="3">CECT 5096</strain>
    </source>
</reference>
<accession>A0A0M6ZT86</accession>
<name>A0A0M6ZT86_9HYPH</name>